<feature type="compositionally biased region" description="Basic and acidic residues" evidence="1">
    <location>
        <begin position="17"/>
        <end position="28"/>
    </location>
</feature>
<dbReference type="Gramene" id="PGSC0003DMT400086786">
    <property type="protein sequence ID" value="PGSC0003DMT400086786"/>
    <property type="gene ID" value="PGSC0003DMG400036357"/>
</dbReference>
<dbReference type="HOGENOM" id="CLU_029307_2_1_1"/>
<accession>M1DCH4</accession>
<evidence type="ECO:0000313" key="3">
    <source>
        <dbReference type="Proteomes" id="UP000011115"/>
    </source>
</evidence>
<feature type="compositionally biased region" description="Low complexity" evidence="1">
    <location>
        <begin position="236"/>
        <end position="251"/>
    </location>
</feature>
<feature type="compositionally biased region" description="Polar residues" evidence="1">
    <location>
        <begin position="47"/>
        <end position="62"/>
    </location>
</feature>
<sequence>MPTSSTDIQRIEAEYLKDQAKKKQKEATDTESIPIEAFSPTPAHGPSNISNSTSTLDDTPGSSVAALPPRSTAVVASRAPITQASLIRMGQLAQSADRRAANLETTILGMIQTALTNVVTPMRATIDALKARIEVFEGHRYVHGLWNDGDPRCARNPLVITRSEDRVEKIVEPESEAETDEEMLEETVDAADEDLTETEAIMIDAAVQTSMANTHFVVSSGAGPSGVTQSTKARGQTDTPGTDTQTDGATA</sequence>
<reference evidence="2" key="2">
    <citation type="submission" date="2015-06" db="UniProtKB">
        <authorList>
            <consortium name="EnsemblPlants"/>
        </authorList>
    </citation>
    <scope>IDENTIFICATION</scope>
    <source>
        <strain evidence="2">DM1-3 516 R44</strain>
    </source>
</reference>
<feature type="region of interest" description="Disordered" evidence="1">
    <location>
        <begin position="217"/>
        <end position="251"/>
    </location>
</feature>
<evidence type="ECO:0000256" key="1">
    <source>
        <dbReference type="SAM" id="MobiDB-lite"/>
    </source>
</evidence>
<dbReference type="EnsemblPlants" id="PGSC0003DMT400086786">
    <property type="protein sequence ID" value="PGSC0003DMT400086786"/>
    <property type="gene ID" value="PGSC0003DMG400036357"/>
</dbReference>
<organism evidence="2 3">
    <name type="scientific">Solanum tuberosum</name>
    <name type="common">Potato</name>
    <dbReference type="NCBI Taxonomy" id="4113"/>
    <lineage>
        <taxon>Eukaryota</taxon>
        <taxon>Viridiplantae</taxon>
        <taxon>Streptophyta</taxon>
        <taxon>Embryophyta</taxon>
        <taxon>Tracheophyta</taxon>
        <taxon>Spermatophyta</taxon>
        <taxon>Magnoliopsida</taxon>
        <taxon>eudicotyledons</taxon>
        <taxon>Gunneridae</taxon>
        <taxon>Pentapetalae</taxon>
        <taxon>asterids</taxon>
        <taxon>lamiids</taxon>
        <taxon>Solanales</taxon>
        <taxon>Solanaceae</taxon>
        <taxon>Solanoideae</taxon>
        <taxon>Solaneae</taxon>
        <taxon>Solanum</taxon>
    </lineage>
</organism>
<dbReference type="Proteomes" id="UP000011115">
    <property type="component" value="Unassembled WGS sequence"/>
</dbReference>
<name>M1DCH4_SOLTU</name>
<feature type="region of interest" description="Disordered" evidence="1">
    <location>
        <begin position="17"/>
        <end position="70"/>
    </location>
</feature>
<dbReference type="InParanoid" id="M1DCH4"/>
<dbReference type="AlphaFoldDB" id="M1DCH4"/>
<protein>
    <recommendedName>
        <fullName evidence="4">Polyprotein protein</fullName>
    </recommendedName>
</protein>
<reference evidence="3" key="1">
    <citation type="journal article" date="2011" name="Nature">
        <title>Genome sequence and analysis of the tuber crop potato.</title>
        <authorList>
            <consortium name="The Potato Genome Sequencing Consortium"/>
        </authorList>
    </citation>
    <scope>NUCLEOTIDE SEQUENCE [LARGE SCALE GENOMIC DNA]</scope>
    <source>
        <strain evidence="3">cv. DM1-3 516 R44</strain>
    </source>
</reference>
<proteinExistence type="predicted"/>
<dbReference type="PaxDb" id="4113-PGSC0003DMT400086786"/>
<evidence type="ECO:0008006" key="4">
    <source>
        <dbReference type="Google" id="ProtNLM"/>
    </source>
</evidence>
<keyword evidence="3" id="KW-1185">Reference proteome</keyword>
<evidence type="ECO:0000313" key="2">
    <source>
        <dbReference type="EnsemblPlants" id="PGSC0003DMT400086786"/>
    </source>
</evidence>